<dbReference type="SUPFAM" id="SSF142754">
    <property type="entry name" value="NadA-like"/>
    <property type="match status" value="1"/>
</dbReference>
<evidence type="ECO:0000256" key="10">
    <source>
        <dbReference type="NCBIfam" id="TIGR00550"/>
    </source>
</evidence>
<comment type="pathway">
    <text evidence="2">Cofactor biosynthesis; NAD(+) biosynthesis; quinolinate from iminoaspartate: step 1/1.</text>
</comment>
<accession>A0A2C9CQ32</accession>
<dbReference type="EC" id="2.5.1.72" evidence="3 10"/>
<keyword evidence="4" id="KW-0004">4Fe-4S</keyword>
<evidence type="ECO:0000256" key="9">
    <source>
        <dbReference type="ARBA" id="ARBA00023014"/>
    </source>
</evidence>
<dbReference type="GO" id="GO:0046872">
    <property type="term" value="F:metal ion binding"/>
    <property type="evidence" value="ECO:0007669"/>
    <property type="project" value="UniProtKB-KW"/>
</dbReference>
<evidence type="ECO:0000256" key="1">
    <source>
        <dbReference type="ARBA" id="ARBA00001966"/>
    </source>
</evidence>
<evidence type="ECO:0000256" key="8">
    <source>
        <dbReference type="ARBA" id="ARBA00023004"/>
    </source>
</evidence>
<organism evidence="11 12">
    <name type="scientific">Pontivivens marinum</name>
    <dbReference type="NCBI Taxonomy" id="1690039"/>
    <lineage>
        <taxon>Bacteria</taxon>
        <taxon>Pseudomonadati</taxon>
        <taxon>Pseudomonadota</taxon>
        <taxon>Alphaproteobacteria</taxon>
        <taxon>Rhodobacterales</taxon>
        <taxon>Paracoccaceae</taxon>
        <taxon>Pontivivens</taxon>
    </lineage>
</organism>
<dbReference type="InterPro" id="IPR003473">
    <property type="entry name" value="NadA"/>
</dbReference>
<keyword evidence="9" id="KW-0411">Iron-sulfur</keyword>
<evidence type="ECO:0000256" key="5">
    <source>
        <dbReference type="ARBA" id="ARBA00022642"/>
    </source>
</evidence>
<keyword evidence="8" id="KW-0408">Iron</keyword>
<proteinExistence type="predicted"/>
<sequence length="351" mass="38165">MFLNAQTKADAARAELAAHYDLEPSEAAMRDTADRYEIVKNVIPAPDWMRFAPYVRAINALKAEKDAVVLAHNYMTPEIFHGVADVAGDSLQLAIEATKVRQQTIIQCGVHFMAETSKILNPQKTVLIPDSRAGCSLASSITAADIAKMRADYPGAQVVSYVNTTAEVKAASDICCTSSNALAIVEAQPGDTVIMTPDGYLAQNIANQSTKRVVYWEGACIVHEQFTAEELRAYRDSYPGVAIIAHPECPPDVVAEADFTGSTAGMIQWVKTHKPAKVVMVTECSMSDNVAAETPEVDFVRPCNICPHMKRISLENILWSLHSGGEEVTVDEALIEPARRAVERMIAVTNS</sequence>
<dbReference type="OrthoDB" id="9801204at2"/>
<name>A0A2C9CQ32_9RHOB</name>
<dbReference type="Pfam" id="PF02445">
    <property type="entry name" value="NadA"/>
    <property type="match status" value="1"/>
</dbReference>
<dbReference type="Proteomes" id="UP000220034">
    <property type="component" value="Unassembled WGS sequence"/>
</dbReference>
<dbReference type="PANTHER" id="PTHR30573:SF0">
    <property type="entry name" value="QUINOLINATE SYNTHASE, CHLOROPLASTIC"/>
    <property type="match status" value="1"/>
</dbReference>
<keyword evidence="12" id="KW-1185">Reference proteome</keyword>
<evidence type="ECO:0000256" key="3">
    <source>
        <dbReference type="ARBA" id="ARBA00012669"/>
    </source>
</evidence>
<evidence type="ECO:0000313" key="12">
    <source>
        <dbReference type="Proteomes" id="UP000220034"/>
    </source>
</evidence>
<reference evidence="12" key="1">
    <citation type="submission" date="2017-09" db="EMBL/GenBank/DDBJ databases">
        <authorList>
            <person name="Varghese N."/>
            <person name="Submissions S."/>
        </authorList>
    </citation>
    <scope>NUCLEOTIDE SEQUENCE [LARGE SCALE GENOMIC DNA]</scope>
    <source>
        <strain evidence="12">C7</strain>
    </source>
</reference>
<evidence type="ECO:0000256" key="7">
    <source>
        <dbReference type="ARBA" id="ARBA00022723"/>
    </source>
</evidence>
<protein>
    <recommendedName>
        <fullName evidence="3 10">Quinolinate synthase</fullName>
        <ecNumber evidence="3 10">2.5.1.72</ecNumber>
    </recommendedName>
</protein>
<evidence type="ECO:0000256" key="2">
    <source>
        <dbReference type="ARBA" id="ARBA00005065"/>
    </source>
</evidence>
<dbReference type="NCBIfam" id="NF006878">
    <property type="entry name" value="PRK09375.1-2"/>
    <property type="match status" value="1"/>
</dbReference>
<evidence type="ECO:0000256" key="6">
    <source>
        <dbReference type="ARBA" id="ARBA00022679"/>
    </source>
</evidence>
<dbReference type="NCBIfam" id="TIGR00550">
    <property type="entry name" value="nadA"/>
    <property type="match status" value="1"/>
</dbReference>
<dbReference type="UniPathway" id="UPA00253">
    <property type="reaction ID" value="UER00327"/>
</dbReference>
<keyword evidence="5" id="KW-0662">Pyridine nucleotide biosynthesis</keyword>
<dbReference type="AlphaFoldDB" id="A0A2C9CQ32"/>
<evidence type="ECO:0000256" key="4">
    <source>
        <dbReference type="ARBA" id="ARBA00022485"/>
    </source>
</evidence>
<evidence type="ECO:0000313" key="11">
    <source>
        <dbReference type="EMBL" id="SOH93466.1"/>
    </source>
</evidence>
<dbReference type="RefSeq" id="WP_097929046.1">
    <property type="nucleotide sequence ID" value="NZ_OCTN01000002.1"/>
</dbReference>
<keyword evidence="6" id="KW-0808">Transferase</keyword>
<dbReference type="PANTHER" id="PTHR30573">
    <property type="entry name" value="QUINOLINATE SYNTHETASE A"/>
    <property type="match status" value="1"/>
</dbReference>
<dbReference type="NCBIfam" id="NF006879">
    <property type="entry name" value="PRK09375.1-4"/>
    <property type="match status" value="1"/>
</dbReference>
<gene>
    <name evidence="11" type="ORF">SAMN06273572_102142</name>
</gene>
<dbReference type="EMBL" id="OCTN01000002">
    <property type="protein sequence ID" value="SOH93466.1"/>
    <property type="molecule type" value="Genomic_DNA"/>
</dbReference>
<dbReference type="GO" id="GO:0008987">
    <property type="term" value="F:quinolinate synthetase A activity"/>
    <property type="evidence" value="ECO:0007669"/>
    <property type="project" value="UniProtKB-UniRule"/>
</dbReference>
<keyword evidence="7" id="KW-0479">Metal-binding</keyword>
<dbReference type="GO" id="GO:0051539">
    <property type="term" value="F:4 iron, 4 sulfur cluster binding"/>
    <property type="evidence" value="ECO:0007669"/>
    <property type="project" value="UniProtKB-KW"/>
</dbReference>
<dbReference type="GO" id="GO:0034628">
    <property type="term" value="P:'de novo' NAD+ biosynthetic process from L-aspartate"/>
    <property type="evidence" value="ECO:0007669"/>
    <property type="project" value="TreeGrafter"/>
</dbReference>
<comment type="cofactor">
    <cofactor evidence="1">
        <name>[4Fe-4S] cluster</name>
        <dbReference type="ChEBI" id="CHEBI:49883"/>
    </cofactor>
</comment>
<dbReference type="InterPro" id="IPR036094">
    <property type="entry name" value="NadA_sf"/>
</dbReference>
<dbReference type="GO" id="GO:0005829">
    <property type="term" value="C:cytosol"/>
    <property type="evidence" value="ECO:0007669"/>
    <property type="project" value="TreeGrafter"/>
</dbReference>
<dbReference type="Gene3D" id="3.40.50.10800">
    <property type="entry name" value="NadA-like"/>
    <property type="match status" value="3"/>
</dbReference>